<dbReference type="InterPro" id="IPR000182">
    <property type="entry name" value="GNAT_dom"/>
</dbReference>
<dbReference type="RefSeq" id="WP_092552453.1">
    <property type="nucleotide sequence ID" value="NZ_FNPZ01000002.1"/>
</dbReference>
<dbReference type="InterPro" id="IPR016181">
    <property type="entry name" value="Acyl_CoA_acyltransferase"/>
</dbReference>
<keyword evidence="4" id="KW-0687">Ribonucleoprotein</keyword>
<feature type="domain" description="N-acetyltransferase" evidence="3">
    <location>
        <begin position="1"/>
        <end position="157"/>
    </location>
</feature>
<dbReference type="Gene3D" id="3.40.630.30">
    <property type="match status" value="1"/>
</dbReference>
<dbReference type="InterPro" id="IPR050832">
    <property type="entry name" value="Bact_Acetyltransf"/>
</dbReference>
<dbReference type="GO" id="GO:0005840">
    <property type="term" value="C:ribosome"/>
    <property type="evidence" value="ECO:0007669"/>
    <property type="project" value="UniProtKB-KW"/>
</dbReference>
<dbReference type="GO" id="GO:0016747">
    <property type="term" value="F:acyltransferase activity, transferring groups other than amino-acyl groups"/>
    <property type="evidence" value="ECO:0007669"/>
    <property type="project" value="InterPro"/>
</dbReference>
<evidence type="ECO:0000313" key="5">
    <source>
        <dbReference type="Proteomes" id="UP000198891"/>
    </source>
</evidence>
<organism evidence="4 5">
    <name type="scientific">Herbiconiux ginsengi</name>
    <dbReference type="NCBI Taxonomy" id="381665"/>
    <lineage>
        <taxon>Bacteria</taxon>
        <taxon>Bacillati</taxon>
        <taxon>Actinomycetota</taxon>
        <taxon>Actinomycetes</taxon>
        <taxon>Micrococcales</taxon>
        <taxon>Microbacteriaceae</taxon>
        <taxon>Herbiconiux</taxon>
    </lineage>
</organism>
<dbReference type="STRING" id="381665.SAMN05216554_1924"/>
<accession>A0A1H3PJE3</accession>
<keyword evidence="2" id="KW-0012">Acyltransferase</keyword>
<dbReference type="PROSITE" id="PS51186">
    <property type="entry name" value="GNAT"/>
    <property type="match status" value="1"/>
</dbReference>
<keyword evidence="5" id="KW-1185">Reference proteome</keyword>
<sequence length="157" mass="17158">MRIRPGDVSAGPERALLDDYFAFRAAAFPQNDGPYTVSYPSPVDFDGVNGVFLVVDDDEGAPVGCGGIRMLADADAGVVRFEVKHVWLSPAARGRGWAGALMSELEHRARAFGATELVLDTHDSLDGAARLYARLGYEQILPYNRNPNATRWYCKPL</sequence>
<gene>
    <name evidence="4" type="ORF">SAMN05216554_1924</name>
</gene>
<dbReference type="EMBL" id="FNPZ01000002">
    <property type="protein sequence ID" value="SDZ01191.1"/>
    <property type="molecule type" value="Genomic_DNA"/>
</dbReference>
<dbReference type="Pfam" id="PF00583">
    <property type="entry name" value="Acetyltransf_1"/>
    <property type="match status" value="1"/>
</dbReference>
<protein>
    <submittedName>
        <fullName evidence="4">Ribosomal protein S18 acetylase RimI</fullName>
    </submittedName>
</protein>
<proteinExistence type="predicted"/>
<keyword evidence="1" id="KW-0808">Transferase</keyword>
<dbReference type="PANTHER" id="PTHR43877:SF2">
    <property type="entry name" value="AMINOALKYLPHOSPHONATE N-ACETYLTRANSFERASE-RELATED"/>
    <property type="match status" value="1"/>
</dbReference>
<dbReference type="OrthoDB" id="3174517at2"/>
<reference evidence="4 5" key="1">
    <citation type="submission" date="2016-10" db="EMBL/GenBank/DDBJ databases">
        <authorList>
            <person name="de Groot N.N."/>
        </authorList>
    </citation>
    <scope>NUCLEOTIDE SEQUENCE [LARGE SCALE GENOMIC DNA]</scope>
    <source>
        <strain evidence="4 5">CGMCC 4.3491</strain>
    </source>
</reference>
<evidence type="ECO:0000256" key="1">
    <source>
        <dbReference type="ARBA" id="ARBA00022679"/>
    </source>
</evidence>
<evidence type="ECO:0000259" key="3">
    <source>
        <dbReference type="PROSITE" id="PS51186"/>
    </source>
</evidence>
<name>A0A1H3PJE3_9MICO</name>
<dbReference type="CDD" id="cd04301">
    <property type="entry name" value="NAT_SF"/>
    <property type="match status" value="1"/>
</dbReference>
<evidence type="ECO:0000313" key="4">
    <source>
        <dbReference type="EMBL" id="SDZ01191.1"/>
    </source>
</evidence>
<dbReference type="Proteomes" id="UP000198891">
    <property type="component" value="Unassembled WGS sequence"/>
</dbReference>
<dbReference type="PANTHER" id="PTHR43877">
    <property type="entry name" value="AMINOALKYLPHOSPHONATE N-ACETYLTRANSFERASE-RELATED-RELATED"/>
    <property type="match status" value="1"/>
</dbReference>
<dbReference type="AlphaFoldDB" id="A0A1H3PJE3"/>
<keyword evidence="4" id="KW-0689">Ribosomal protein</keyword>
<dbReference type="SUPFAM" id="SSF55729">
    <property type="entry name" value="Acyl-CoA N-acyltransferases (Nat)"/>
    <property type="match status" value="1"/>
</dbReference>
<evidence type="ECO:0000256" key="2">
    <source>
        <dbReference type="ARBA" id="ARBA00023315"/>
    </source>
</evidence>